<feature type="domain" description="Ig-like" evidence="3">
    <location>
        <begin position="323"/>
        <end position="395"/>
    </location>
</feature>
<dbReference type="Pfam" id="PF13573">
    <property type="entry name" value="SprB"/>
    <property type="match status" value="48"/>
</dbReference>
<gene>
    <name evidence="4" type="ORF">EG028_20355</name>
</gene>
<dbReference type="Gene3D" id="2.40.10.10">
    <property type="entry name" value="Trypsin-like serine proteases"/>
    <property type="match status" value="4"/>
</dbReference>
<dbReference type="InterPro" id="IPR007110">
    <property type="entry name" value="Ig-like_dom"/>
</dbReference>
<dbReference type="PROSITE" id="PS50835">
    <property type="entry name" value="IG_LIKE"/>
    <property type="match status" value="9"/>
</dbReference>
<dbReference type="Proteomes" id="UP000279089">
    <property type="component" value="Unassembled WGS sequence"/>
</dbReference>
<sequence>MKIKLLVLAASLLVVLNVKAQQLGITISHSDVSCFSGSDGSATANATGGLPPYTYSWSNGATTRTINNLVAGQYTCTVTGLGGNTAQATVTIAQPPVISFTTSKTDVRCFATASGSATVTVSGGTAPYTYNWSPRGGTGATANNLTAGTYTCTITDAHGCDTTATVEITAPTQVTFTVTQTNVLCNGGTSGSATVNVTGGTAPYTYDWSGGAGNGATVSNLSAGTYNCNITDANGCNSVASVTITEPSAITFSTSVTDVLCNGGATGSATVNASGGTAPYTYSWSSVGGTAATAGNLAAGTYTCTITDANDCEAIATVIVVEPAALAATASKTDVLCFGGATGSATVNVSGGTAPYTYSWSPGGGTGATANNLAAGTYTCTVTDANGCETTATVTIAQPSAAIGVTTSQVDVLCNGAATGSATVTVTGGTAPYTYSWSPGGGTAATAGNLTAGVYICTITDNNGCVTTASVTITEPDALGVNTSKTDVLCFGEATGTATVAVSGGVAPYTYSWSPGGGTGATAGNLAAGTYTCTITDANGCVTTASVTVNEPTALTFTPTQTNILCFGTATGSATVTPAGGTAPYSYSWSSGATGATANNLIAGTYTCTITDANGCEVIATITVTQLPQITFTTTQTNVLCTGGTAGSATVNVSGGTAPYTYSWLPSGGTAATANGLSAGTYTCTITDANGCDTAAVVIITEPTALAATATKTNVTCNRANDGTATAVVSGGVAPYTYSWTPGGQTTATITGLGPGTYTCTATDANGCIITGTVSIVEPTLLTATSSATGISCNGGSDGSVTASGDGGTAPYTYSWSNGATTATSDNLSAGTYTCTVTDANGCTATTSATVNEPSPVTGTTSNTDVTCNGLANGTATVNPGGGTAPYTYLWSNGGTTQTINNLAPGDYTVTITDANGCTFDVTAPATITEPPALSANETHTNVLCNGEPTGTATAIVTGGTAPYSYQWSPSGGTGAIATGLAGGNYTCNITDANGCVTSVAVTIEQHGSLTASFTASDVSCKGASDGSATATPSGGTAPYTYSWAPGGETTPTINNLAPGTYTCTITDVNGCTIRQTVEVDEPELLTAKDSIISNVSCNGLSDGIAMVTPKGGTAPYTYAWSPGGATTQTVSGLAPGTYTCVVTDANGCTTTTTTTITEPPVLDGNTSHTNVTTAGGSDGTATASGTGGTAPYSYSWSPGGATTSTITGLATGTYTCTITDANGCTTTESVTITDPTGGALTVTAAHTNISCNGANDGTASVSALGGTAPYTYSWSPGGGTTATITGLGPGTYTCTVTDNAGGVETVSVTVSEPAPITASATGTDATCNGGSDGSAVVVVAGGTPAYTYNWSNGATNDTVYNLIAGTYTCDITDANGCTTQATVTIGQPAALAATTTQTNSSCNGSNNGIATVNVTGGTAPYSYSWSPSGGPGKTATGLTPGTYTCTITDVNNCITTVDVTITEPAALAATADVTSISCNGANDGTGTAIITGGTAPYTYIWDPGGQTTPTISNLGPGTYTARVTDANGCKVIGTFEITQPATLTASISHVNTTCNGDTDGSATANAAGGTAPYTYSWSNGATTQTITGLAPGAYTCTVTDANSCTATANVTIAEPAVVSAGVSKVNVNCNGGTDGSITLSGTGGTAPYTYLWGDGQTTATITNLAAGTYTCTITDSQGCTGVVNVTITQPIAIAAIVSQTDVDCNGNFTGTAFVAASGGTGPYTYNWAPSGGTGSIATGLAAGVYTCTITDTRGCTGIATVTILQPDVLTVDIDPVNVTCNGANDGTVTLTPSGGTAPYTYLWSTGSTSATVTGLTPGTHSFTITDANNCQIVQSIEITQPAVLTATSSHTNISCAGGNNGTATATPAGGTAPYTYSWTSGATTATATGLTAGTYTCTVTDANGCTATTSTTLSQPAPLAVVVAKNNVSCNGAADGTAGVTVSGGESPYTYLWSNSATTASISGLAPGAYSCTIIDARGCDTSISVTITEPAALAVTTAQTNELCNGAATGAATVTVTGGTLPYTYSWSPSGGTGARANNLTAGTYTCTITDANGCQITATVTITEPPAITFTTTQTDVDCNGNNTGAATVTASGGVGPYTYRWSPAGGTGATANNLTAGTYTCTITDANSCVATATVVITQPDVLSAATSKVNVNCNGGNTGSATVTVTGGTAPFTYLWSNGGTAATINNLTAGVYTVAIGDANGCTTNATAVITQKTAVTATVTQDNVLCNGGNTGSISAVAAGGTAPYTYLWNNGETTPTIYDLPAGTYTATITDVNGCTGTVSATITEPVALSATTSQVNVNCNGGNTGSATITVTGGTGPYQYNWSTGATTATINNLIAGTYTVTATDENGCNISETVIITETAAITATVSQDNVLCNGGNTGSISLAPSGGTAPYTYLWSNGATTATITGLTAGRYTCTITGANGCTGSVSARITEPDAISTSTSLVNVNCNGGNTGSATVTVTGGTGPYNYLWSNGANTATINDLIAGVYTVTVTDANGCVAAETAIITETAAITAAVTQSDVLCNGGNTGSISLSVTGGTAPYTYLWNNGATTAAINDLTAGIYSVTITDANACDTAISITVAEPDSLGFTTSQVDVNCNGGNTGSATVTATGGTSPYSYLWSTGGTTATINNLTAGTYTVTITDANGCDTTATVTITETAPITVTVTQDNVLCNGDNTGSISVVTAGGTAPYTYLWNNGATTATVNNLTAGTYTATITDVNGCDTAISVTVTEPDTLTFTTSQVNVNCNGGNTGSATVNADGGTRPYRHLWSTGAMTATINGLTAGTYTCTITDANGCDTTATVIITETDAITAAITQNNVLCNGGNTGSISVATAGGTAPYTYLWNNGATTATVNNLTAGVYTATITDVNGCDTAISVTITEPDSLSFTTSQVNVNCNGGNTGSATVTVTGGTSPYSYLWSNGGTTATINNLIAGTYTVTITDANGCDTTASVILTETAPITVTVTQDNVLCNGDNTGSISVVTAGGTAPYTYLWNNGATTATVNNLIAGVYTATITDVNGCDTAISVTVTEPDTLGFTISQVNVNCNGGNTGSATITATGGTSPYSYLWSTGATTATINDLAAGTYTVTISDANGCDTTTTVVITETAAITAAITQSNVLCNGGNTGSISLSVTGGTAPYTYLWNNGAATATVNNLTAGVYTATITDVNGCDTAISVTITEPDSLSFTTSQVDVNCHGGNTGSATVTATGGTAPYNYLWSNGGTTATINNLTAGAYTVTITDGNGCDTTATVAITETDVITAAITQNNVLCSGGNTGSISVVTAGGTAPYTYLWNNGATTATVNNLTAGMYTATITDANGCDTAISVTVTEPDTLGFTTSQVNVNCNGGNTGSATITATGGTSPYSYLWSTGATSATINNLAAGNYSVTISDANGCDTTATVVITETAAITAAVTQNNVLCNGGNTGSISVVPAGGTAPYTYLWNNGATTATVNNLTAGIYTATITDANGCDTAISVTITEPGILSYTTSKVDVICNGGNTGSATVTVTGGTAPYTYLWSNGGTTSTISNLTAGTYTATITDANGCDTLATITLTETAPILITTTQTNADCSGSNTGSASVAVSGGTAPYTYLWSNGATTSAISNLSAGTYSVRVTDATGCSAEASVVILFGSFDATMTVADENGNGAAEENELLTYTIRVRNTGTAPIANVIVTDPVPVNTAFVNSTNGSVNNNVVSFTDTNLGAGETRDYTFTVRANSNLQGVSGIDNTATVKTGADAPAGCTRNPDVSIPVQDRRVDLSILKQTDTKPITVPDRYEYTITVTNVGATAYPVTITDVLPAQISYLSNTASRGVAEYDVNTRTLTWRLDSLHDGENETLTLRVQAEAMGTVVNTARVSSPQVDIDAANNTSTVEREVIPFKIPNVFTPNGNGRNDKFVIRGLELYVENELLVFNRWNANVYHKKNYQNDWDGSGLNEGTYFYILKVKDSDNVWHTYKGNVLILRH</sequence>
<feature type="domain" description="Ig-like" evidence="3">
    <location>
        <begin position="779"/>
        <end position="852"/>
    </location>
</feature>
<evidence type="ECO:0000313" key="5">
    <source>
        <dbReference type="Proteomes" id="UP000279089"/>
    </source>
</evidence>
<evidence type="ECO:0000256" key="1">
    <source>
        <dbReference type="SAM" id="MobiDB-lite"/>
    </source>
</evidence>
<dbReference type="OrthoDB" id="9760282at2"/>
<dbReference type="Gene3D" id="2.60.40.10">
    <property type="entry name" value="Immunoglobulins"/>
    <property type="match status" value="2"/>
</dbReference>
<dbReference type="InterPro" id="IPR026341">
    <property type="entry name" value="T9SS_type_B"/>
</dbReference>
<evidence type="ECO:0000256" key="2">
    <source>
        <dbReference type="SAM" id="SignalP"/>
    </source>
</evidence>
<dbReference type="NCBIfam" id="TIGR04131">
    <property type="entry name" value="Bac_Flav_CTERM"/>
    <property type="match status" value="1"/>
</dbReference>
<feature type="domain" description="Ig-like" evidence="3">
    <location>
        <begin position="2069"/>
        <end position="2142"/>
    </location>
</feature>
<name>A0A3N4M7P0_9BACT</name>
<feature type="domain" description="Ig-like" evidence="3">
    <location>
        <begin position="1842"/>
        <end position="1915"/>
    </location>
</feature>
<proteinExistence type="predicted"/>
<evidence type="ECO:0000313" key="4">
    <source>
        <dbReference type="EMBL" id="RPD39472.1"/>
    </source>
</evidence>
<dbReference type="Gene3D" id="2.60.40.1170">
    <property type="entry name" value="Mu homology domain, subdomain B"/>
    <property type="match status" value="1"/>
</dbReference>
<dbReference type="InterPro" id="IPR043504">
    <property type="entry name" value="Peptidase_S1_PA_chymotrypsin"/>
</dbReference>
<dbReference type="InterPro" id="IPR013783">
    <property type="entry name" value="Ig-like_fold"/>
</dbReference>
<dbReference type="RefSeq" id="WP_120518116.1">
    <property type="nucleotide sequence ID" value="NZ_QXZY01000011.1"/>
</dbReference>
<reference evidence="5" key="1">
    <citation type="submission" date="2018-11" db="EMBL/GenBank/DDBJ databases">
        <title>Chitinophaga lutea sp.nov., isolate from arsenic contaminated soil.</title>
        <authorList>
            <person name="Zong Y."/>
        </authorList>
    </citation>
    <scope>NUCLEOTIDE SEQUENCE [LARGE SCALE GENOMIC DNA]</scope>
    <source>
        <strain evidence="5">YLT18</strain>
    </source>
</reference>
<dbReference type="SMART" id="SM00089">
    <property type="entry name" value="PKD"/>
    <property type="match status" value="19"/>
</dbReference>
<dbReference type="NCBIfam" id="TIGR01451">
    <property type="entry name" value="B_ant_repeat"/>
    <property type="match status" value="2"/>
</dbReference>
<dbReference type="InterPro" id="IPR025667">
    <property type="entry name" value="SprB_repeat"/>
</dbReference>
<dbReference type="InterPro" id="IPR001434">
    <property type="entry name" value="OmcB-like_DUF11"/>
</dbReference>
<dbReference type="InterPro" id="IPR047589">
    <property type="entry name" value="DUF11_rpt"/>
</dbReference>
<feature type="region of interest" description="Disordered" evidence="1">
    <location>
        <begin position="1160"/>
        <end position="1185"/>
    </location>
</feature>
<organism evidence="4 5">
    <name type="scientific">Chitinophaga barathri</name>
    <dbReference type="NCBI Taxonomy" id="1647451"/>
    <lineage>
        <taxon>Bacteria</taxon>
        <taxon>Pseudomonadati</taxon>
        <taxon>Bacteroidota</taxon>
        <taxon>Chitinophagia</taxon>
        <taxon>Chitinophagales</taxon>
        <taxon>Chitinophagaceae</taxon>
        <taxon>Chitinophaga</taxon>
    </lineage>
</organism>
<feature type="signal peptide" evidence="2">
    <location>
        <begin position="1"/>
        <end position="20"/>
    </location>
</feature>
<keyword evidence="2" id="KW-0732">Signal</keyword>
<dbReference type="SUPFAM" id="SSF82171">
    <property type="entry name" value="DPP6 N-terminal domain-like"/>
    <property type="match status" value="1"/>
</dbReference>
<comment type="caution">
    <text evidence="4">The sequence shown here is derived from an EMBL/GenBank/DDBJ whole genome shotgun (WGS) entry which is preliminary data.</text>
</comment>
<feature type="chain" id="PRO_5018172398" evidence="2">
    <location>
        <begin position="21"/>
        <end position="3978"/>
    </location>
</feature>
<dbReference type="Pfam" id="PF13585">
    <property type="entry name" value="CHU_C"/>
    <property type="match status" value="1"/>
</dbReference>
<accession>A0A3N4M7P0</accession>
<feature type="domain" description="Ig-like" evidence="3">
    <location>
        <begin position="1389"/>
        <end position="1463"/>
    </location>
</feature>
<protein>
    <submittedName>
        <fullName evidence="4">DUF11 domain-containing protein</fullName>
    </submittedName>
</protein>
<feature type="domain" description="Ig-like" evidence="3">
    <location>
        <begin position="1992"/>
        <end position="2066"/>
    </location>
</feature>
<feature type="domain" description="Ig-like" evidence="3">
    <location>
        <begin position="1160"/>
        <end position="1234"/>
    </location>
</feature>
<dbReference type="EMBL" id="RMBX01000011">
    <property type="protein sequence ID" value="RPD39472.1"/>
    <property type="molecule type" value="Genomic_DNA"/>
</dbReference>
<evidence type="ECO:0000259" key="3">
    <source>
        <dbReference type="PROSITE" id="PS50835"/>
    </source>
</evidence>
<dbReference type="Gene3D" id="2.60.40.740">
    <property type="match status" value="36"/>
</dbReference>
<feature type="domain" description="Ig-like" evidence="3">
    <location>
        <begin position="1316"/>
        <end position="1385"/>
    </location>
</feature>
<feature type="domain" description="Ig-like" evidence="3">
    <location>
        <begin position="628"/>
        <end position="701"/>
    </location>
</feature>
<dbReference type="InterPro" id="IPR022409">
    <property type="entry name" value="PKD/Chitinase_dom"/>
</dbReference>
<feature type="compositionally biased region" description="Low complexity" evidence="1">
    <location>
        <begin position="1173"/>
        <end position="1185"/>
    </location>
</feature>
<dbReference type="Pfam" id="PF01345">
    <property type="entry name" value="DUF11"/>
    <property type="match status" value="2"/>
</dbReference>
<keyword evidence="5" id="KW-1185">Reference proteome</keyword>